<dbReference type="EMBL" id="PFAY01000026">
    <property type="protein sequence ID" value="PIT92938.1"/>
    <property type="molecule type" value="Genomic_DNA"/>
</dbReference>
<comment type="caution">
    <text evidence="1">The sequence shown here is derived from an EMBL/GenBank/DDBJ whole genome shotgun (WGS) entry which is preliminary data.</text>
</comment>
<reference evidence="2" key="1">
    <citation type="submission" date="2017-09" db="EMBL/GenBank/DDBJ databases">
        <title>Depth-based differentiation of microbial function through sediment-hosted aquifers and enrichment of novel symbionts in the deep terrestrial subsurface.</title>
        <authorList>
            <person name="Probst A.J."/>
            <person name="Ladd B."/>
            <person name="Jarett J.K."/>
            <person name="Geller-Mcgrath D.E."/>
            <person name="Sieber C.M.K."/>
            <person name="Emerson J.B."/>
            <person name="Anantharaman K."/>
            <person name="Thomas B.C."/>
            <person name="Malmstrom R."/>
            <person name="Stieglmeier M."/>
            <person name="Klingl A."/>
            <person name="Woyke T."/>
            <person name="Ryan C.M."/>
            <person name="Banfield J.F."/>
        </authorList>
    </citation>
    <scope>NUCLEOTIDE SEQUENCE [LARGE SCALE GENOMIC DNA]</scope>
</reference>
<protein>
    <submittedName>
        <fullName evidence="1">Uncharacterized protein</fullName>
    </submittedName>
</protein>
<dbReference type="AlphaFoldDB" id="A0A2M6WJF4"/>
<proteinExistence type="predicted"/>
<evidence type="ECO:0000313" key="1">
    <source>
        <dbReference type="EMBL" id="PIT92938.1"/>
    </source>
</evidence>
<sequence>MDERSLKTLLRRGAGIYFQGYEMGTVPNFSLANVSSKGSRTSAKELVSLVADEIKEDVDIVAVFETRLISAELAQLLVAELEKRSGRSLDLLVIRREEKELKISFNALKPKRLRGNWTAALNGKSCLIFADILSKEKGDPTIHMATARAVNRVGLKIIGISALVVRERGLKRGLGGVPIRCLMHLGLKRASPLHTAIALEALSDSLGDEIAERIMGSFRD</sequence>
<gene>
    <name evidence="1" type="ORF">COU06_02670</name>
</gene>
<dbReference type="Gene3D" id="3.40.50.2020">
    <property type="match status" value="1"/>
</dbReference>
<evidence type="ECO:0000313" key="2">
    <source>
        <dbReference type="Proteomes" id="UP000229112"/>
    </source>
</evidence>
<accession>A0A2M6WJF4</accession>
<organism evidence="1 2">
    <name type="scientific">Candidatus Harrisonbacteria bacterium CG10_big_fil_rev_8_21_14_0_10_38_8</name>
    <dbReference type="NCBI Taxonomy" id="1974582"/>
    <lineage>
        <taxon>Bacteria</taxon>
        <taxon>Candidatus Harrisoniibacteriota</taxon>
    </lineage>
</organism>
<dbReference type="InterPro" id="IPR029057">
    <property type="entry name" value="PRTase-like"/>
</dbReference>
<name>A0A2M6WJF4_9BACT</name>
<dbReference type="Proteomes" id="UP000229112">
    <property type="component" value="Unassembled WGS sequence"/>
</dbReference>